<evidence type="ECO:0000256" key="2">
    <source>
        <dbReference type="ARBA" id="ARBA00001946"/>
    </source>
</evidence>
<dbReference type="Pfam" id="PF00809">
    <property type="entry name" value="Pterin_bind"/>
    <property type="match status" value="1"/>
</dbReference>
<dbReference type="GO" id="GO:0046654">
    <property type="term" value="P:tetrahydrofolate biosynthetic process"/>
    <property type="evidence" value="ECO:0007669"/>
    <property type="project" value="TreeGrafter"/>
</dbReference>
<evidence type="ECO:0000313" key="12">
    <source>
        <dbReference type="Proteomes" id="UP000824189"/>
    </source>
</evidence>
<evidence type="ECO:0000256" key="8">
    <source>
        <dbReference type="ARBA" id="ARBA00022842"/>
    </source>
</evidence>
<dbReference type="GO" id="GO:0046872">
    <property type="term" value="F:metal ion binding"/>
    <property type="evidence" value="ECO:0007669"/>
    <property type="project" value="UniProtKB-KW"/>
</dbReference>
<comment type="pathway">
    <text evidence="3">Cofactor biosynthesis; tetrahydrofolate biosynthesis; 7,8-dihydrofolate from 2-amino-4-hydroxy-6-hydroxymethyl-7,8-dihydropteridine diphosphate and 4-aminobenzoate: step 1/2.</text>
</comment>
<organism evidence="11 12">
    <name type="scientific">Candidatus Corynebacterium gallistercoris</name>
    <dbReference type="NCBI Taxonomy" id="2838530"/>
    <lineage>
        <taxon>Bacteria</taxon>
        <taxon>Bacillati</taxon>
        <taxon>Actinomycetota</taxon>
        <taxon>Actinomycetes</taxon>
        <taxon>Mycobacteriales</taxon>
        <taxon>Corynebacteriaceae</taxon>
        <taxon>Corynebacterium</taxon>
    </lineage>
</organism>
<evidence type="ECO:0000259" key="10">
    <source>
        <dbReference type="PROSITE" id="PS50972"/>
    </source>
</evidence>
<evidence type="ECO:0000256" key="6">
    <source>
        <dbReference type="ARBA" id="ARBA00022679"/>
    </source>
</evidence>
<dbReference type="AlphaFoldDB" id="A0A9D1UR90"/>
<dbReference type="InterPro" id="IPR045031">
    <property type="entry name" value="DHP_synth-like"/>
</dbReference>
<evidence type="ECO:0000313" key="11">
    <source>
        <dbReference type="EMBL" id="HIW95805.1"/>
    </source>
</evidence>
<keyword evidence="8" id="KW-0460">Magnesium</keyword>
<dbReference type="PROSITE" id="PS00793">
    <property type="entry name" value="DHPS_2"/>
    <property type="match status" value="1"/>
</dbReference>
<dbReference type="PANTHER" id="PTHR20941:SF1">
    <property type="entry name" value="FOLIC ACID SYNTHESIS PROTEIN FOL1"/>
    <property type="match status" value="1"/>
</dbReference>
<dbReference type="EC" id="2.5.1.15" evidence="5"/>
<proteinExistence type="inferred from homology"/>
<evidence type="ECO:0000256" key="9">
    <source>
        <dbReference type="ARBA" id="ARBA00022909"/>
    </source>
</evidence>
<dbReference type="EMBL" id="DXFZ01000057">
    <property type="protein sequence ID" value="HIW95805.1"/>
    <property type="molecule type" value="Genomic_DNA"/>
</dbReference>
<dbReference type="SUPFAM" id="SSF51717">
    <property type="entry name" value="Dihydropteroate synthetase-like"/>
    <property type="match status" value="1"/>
</dbReference>
<dbReference type="NCBIfam" id="TIGR01496">
    <property type="entry name" value="DHPS"/>
    <property type="match status" value="1"/>
</dbReference>
<evidence type="ECO:0000256" key="7">
    <source>
        <dbReference type="ARBA" id="ARBA00022723"/>
    </source>
</evidence>
<evidence type="ECO:0000256" key="1">
    <source>
        <dbReference type="ARBA" id="ARBA00000012"/>
    </source>
</evidence>
<protein>
    <recommendedName>
        <fullName evidence="5">dihydropteroate synthase</fullName>
        <ecNumber evidence="5">2.5.1.15</ecNumber>
    </recommendedName>
</protein>
<dbReference type="InterPro" id="IPR000489">
    <property type="entry name" value="Pterin-binding_dom"/>
</dbReference>
<keyword evidence="7" id="KW-0479">Metal-binding</keyword>
<reference evidence="11" key="2">
    <citation type="submission" date="2021-04" db="EMBL/GenBank/DDBJ databases">
        <authorList>
            <person name="Gilroy R."/>
        </authorList>
    </citation>
    <scope>NUCLEOTIDE SEQUENCE</scope>
    <source>
        <strain evidence="11">4376</strain>
    </source>
</reference>
<dbReference type="InterPro" id="IPR006390">
    <property type="entry name" value="DHP_synth_dom"/>
</dbReference>
<comment type="cofactor">
    <cofactor evidence="2">
        <name>Mg(2+)</name>
        <dbReference type="ChEBI" id="CHEBI:18420"/>
    </cofactor>
</comment>
<dbReference type="PANTHER" id="PTHR20941">
    <property type="entry name" value="FOLATE SYNTHESIS PROTEINS"/>
    <property type="match status" value="1"/>
</dbReference>
<feature type="domain" description="Pterin-binding" evidence="10">
    <location>
        <begin position="1"/>
        <end position="247"/>
    </location>
</feature>
<reference evidence="11" key="1">
    <citation type="journal article" date="2021" name="PeerJ">
        <title>Extensive microbial diversity within the chicken gut microbiome revealed by metagenomics and culture.</title>
        <authorList>
            <person name="Gilroy R."/>
            <person name="Ravi A."/>
            <person name="Getino M."/>
            <person name="Pursley I."/>
            <person name="Horton D.L."/>
            <person name="Alikhan N.F."/>
            <person name="Baker D."/>
            <person name="Gharbi K."/>
            <person name="Hall N."/>
            <person name="Watson M."/>
            <person name="Adriaenssens E.M."/>
            <person name="Foster-Nyarko E."/>
            <person name="Jarju S."/>
            <person name="Secka A."/>
            <person name="Antonio M."/>
            <person name="Oren A."/>
            <person name="Chaudhuri R.R."/>
            <person name="La Ragione R."/>
            <person name="Hildebrand F."/>
            <person name="Pallen M.J."/>
        </authorList>
    </citation>
    <scope>NUCLEOTIDE SEQUENCE</scope>
    <source>
        <strain evidence="11">4376</strain>
    </source>
</reference>
<comment type="catalytic activity">
    <reaction evidence="1">
        <text>(7,8-dihydropterin-6-yl)methyl diphosphate + 4-aminobenzoate = 7,8-dihydropteroate + diphosphate</text>
        <dbReference type="Rhea" id="RHEA:19949"/>
        <dbReference type="ChEBI" id="CHEBI:17836"/>
        <dbReference type="ChEBI" id="CHEBI:17839"/>
        <dbReference type="ChEBI" id="CHEBI:33019"/>
        <dbReference type="ChEBI" id="CHEBI:72950"/>
        <dbReference type="EC" id="2.5.1.15"/>
    </reaction>
</comment>
<dbReference type="Gene3D" id="3.20.20.20">
    <property type="entry name" value="Dihydropteroate synthase-like"/>
    <property type="match status" value="1"/>
</dbReference>
<dbReference type="GO" id="GO:0004156">
    <property type="term" value="F:dihydropteroate synthase activity"/>
    <property type="evidence" value="ECO:0007669"/>
    <property type="project" value="UniProtKB-EC"/>
</dbReference>
<evidence type="ECO:0000256" key="4">
    <source>
        <dbReference type="ARBA" id="ARBA00009503"/>
    </source>
</evidence>
<dbReference type="GO" id="GO:0046656">
    <property type="term" value="P:folic acid biosynthetic process"/>
    <property type="evidence" value="ECO:0007669"/>
    <property type="project" value="UniProtKB-KW"/>
</dbReference>
<dbReference type="InterPro" id="IPR011005">
    <property type="entry name" value="Dihydropteroate_synth-like_sf"/>
</dbReference>
<comment type="caution">
    <text evidence="11">The sequence shown here is derived from an EMBL/GenBank/DDBJ whole genome shotgun (WGS) entry which is preliminary data.</text>
</comment>
<dbReference type="PROSITE" id="PS50972">
    <property type="entry name" value="PTERIN_BINDING"/>
    <property type="match status" value="1"/>
</dbReference>
<keyword evidence="9" id="KW-0289">Folate biosynthesis</keyword>
<name>A0A9D1UR90_9CORY</name>
<evidence type="ECO:0000256" key="3">
    <source>
        <dbReference type="ARBA" id="ARBA00004763"/>
    </source>
</evidence>
<evidence type="ECO:0000256" key="5">
    <source>
        <dbReference type="ARBA" id="ARBA00012458"/>
    </source>
</evidence>
<accession>A0A9D1UR90</accession>
<dbReference type="GO" id="GO:0005829">
    <property type="term" value="C:cytosol"/>
    <property type="evidence" value="ECO:0007669"/>
    <property type="project" value="TreeGrafter"/>
</dbReference>
<dbReference type="CDD" id="cd00739">
    <property type="entry name" value="DHPS"/>
    <property type="match status" value="1"/>
</dbReference>
<sequence>MGILNVTEDSFSDGGSNPTTAIAVENAKAMVAAGADIIDVGGESTRPGAVRVDAGVEAARVAPVIAALAAEGIPTSVDTMRASTAEAALTAGATYVNDVSGGLADPDMLAVCADFRAPAILMHWNRGESFGAEGRADHGEDIVEHVAEWLAERAEAAHAAGVREVILDPGIGFAKSAEDNWALLGGMDRLTSQGYPLLIGASRKRFLAALNPNTVDEATAAVSTLAAAGGAWAVRVHKVAPSRAAVDVAAQWTAHRRRAHG</sequence>
<keyword evidence="6 11" id="KW-0808">Transferase</keyword>
<gene>
    <name evidence="11" type="primary">folP</name>
    <name evidence="11" type="ORF">H9867_04895</name>
</gene>
<comment type="similarity">
    <text evidence="4">Belongs to the DHPS family.</text>
</comment>
<dbReference type="Proteomes" id="UP000824189">
    <property type="component" value="Unassembled WGS sequence"/>
</dbReference>